<accession>A0ACB5T1K4</accession>
<evidence type="ECO:0000313" key="2">
    <source>
        <dbReference type="Proteomes" id="UP001165064"/>
    </source>
</evidence>
<organism evidence="1 2">
    <name type="scientific">Ambrosiozyma monospora</name>
    <name type="common">Yeast</name>
    <name type="synonym">Endomycopsis monosporus</name>
    <dbReference type="NCBI Taxonomy" id="43982"/>
    <lineage>
        <taxon>Eukaryota</taxon>
        <taxon>Fungi</taxon>
        <taxon>Dikarya</taxon>
        <taxon>Ascomycota</taxon>
        <taxon>Saccharomycotina</taxon>
        <taxon>Pichiomycetes</taxon>
        <taxon>Pichiales</taxon>
        <taxon>Pichiaceae</taxon>
        <taxon>Ambrosiozyma</taxon>
    </lineage>
</organism>
<gene>
    <name evidence="1" type="ORF">Amon02_000384300</name>
</gene>
<sequence>MTMDKMEAGQKRIEELKMRVEQEHQEIKELVDQIYLNTPVTEHLQLNSAVRQVQELSTDWNSEFDDFDQKFLPTEKEIKRITTFQLDRLFGVGPKEETKDEVKNEEGEESGDEVVDEKQSGSNEKVKEKKQVQVDVKPKEKLPTPPVEDPNNEHADDEREDGDENEQDKQQSLPGLENTEGHVIDKTTKPQDVPEPDKGQQVNEGTGASQSLPSGKAHKISIGESSFDDSATDTSGAEFSKVSTSPSAGRLKGSLVLEKINELASSSDAHSPVLTPKRQPLRAKSESYSDRRLLWETGNKEFQDHILNNNDEVLSRLDLKGTADTGGKVKKLTEFFDAQEFFRQREEEKQKMAKANKYLPKVRASKARVQIYKDVFDVFDDSGKDRTISLAQWKQQQQRQKEHQQQLLIEQAKDDSVLTTDDTGNISSDELSEDENEDSNETNSTQQNKSLLVQKKNAGSRGRSKVQSGNSDSRNANVEGDNQSSRSDEESLDDSAEHGSKDQQSNKSPFAKPQQQQKQQTQNQQLQQLTPQQPPQQTVQKKPTIDNQPERVSLLKSLRHFWADRSASLWEPLCYPLSPSEHIFVDSDVIVREDEPSSIIAFCLNTSDYSSKLYSTQSTAANAHVSQSVARDDASMASRMPDDSTNPTIMINDAPPPELNLEEIMLKKGFHLKYQFEEGCSIISCKIFFAEQFNAFRRQCGVTENFIQSLSRCVKWDSTGVRP</sequence>
<keyword evidence="2" id="KW-1185">Reference proteome</keyword>
<dbReference type="Proteomes" id="UP001165064">
    <property type="component" value="Unassembled WGS sequence"/>
</dbReference>
<name>A0ACB5T1K4_AMBMO</name>
<dbReference type="EMBL" id="BSXS01002507">
    <property type="protein sequence ID" value="GME79245.1"/>
    <property type="molecule type" value="Genomic_DNA"/>
</dbReference>
<protein>
    <submittedName>
        <fullName evidence="1">Unnamed protein product</fullName>
    </submittedName>
</protein>
<evidence type="ECO:0000313" key="1">
    <source>
        <dbReference type="EMBL" id="GME79245.1"/>
    </source>
</evidence>
<comment type="caution">
    <text evidence="1">The sequence shown here is derived from an EMBL/GenBank/DDBJ whole genome shotgun (WGS) entry which is preliminary data.</text>
</comment>
<reference evidence="1" key="1">
    <citation type="submission" date="2023-04" db="EMBL/GenBank/DDBJ databases">
        <title>Ambrosiozyma monospora NBRC 10751.</title>
        <authorList>
            <person name="Ichikawa N."/>
            <person name="Sato H."/>
            <person name="Tonouchi N."/>
        </authorList>
    </citation>
    <scope>NUCLEOTIDE SEQUENCE</scope>
    <source>
        <strain evidence="1">NBRC 10751</strain>
    </source>
</reference>
<proteinExistence type="predicted"/>